<reference evidence="3" key="1">
    <citation type="submission" date="2020-06" db="EMBL/GenBank/DDBJ databases">
        <title>Legume-microbial interactions unlock mineral nutrients during tropical forest succession.</title>
        <authorList>
            <person name="Epihov D.Z."/>
        </authorList>
    </citation>
    <scope>NUCLEOTIDE SEQUENCE [LARGE SCALE GENOMIC DNA]</scope>
    <source>
        <strain evidence="3">Pan2503</strain>
    </source>
</reference>
<evidence type="ECO:0000313" key="3">
    <source>
        <dbReference type="EMBL" id="MBA0083601.1"/>
    </source>
</evidence>
<dbReference type="Proteomes" id="UP000567293">
    <property type="component" value="Unassembled WGS sequence"/>
</dbReference>
<organism evidence="3 4">
    <name type="scientific">Candidatus Acidiferrum panamense</name>
    <dbReference type="NCBI Taxonomy" id="2741543"/>
    <lineage>
        <taxon>Bacteria</taxon>
        <taxon>Pseudomonadati</taxon>
        <taxon>Acidobacteriota</taxon>
        <taxon>Terriglobia</taxon>
        <taxon>Candidatus Acidiferrales</taxon>
        <taxon>Candidatus Acidiferrum</taxon>
    </lineage>
</organism>
<sequence length="170" mass="18570">MSATTEEVPEPGVQNGSLIAIARTVSLSVVVKDFEAGRASPYAVLARHNGYTASLNVSTPLGAARTLEASRRTPAPQLEAAPHELKSLGRVEGESQNGEEVTAQHSDLVAHIKNDRETERRLQDILRTRTGKVKDVLDVEQEIARVRGEIEQMEANKKLWNTASRLPPLT</sequence>
<proteinExistence type="predicted"/>
<feature type="domain" description="DUF4349" evidence="2">
    <location>
        <begin position="20"/>
        <end position="162"/>
    </location>
</feature>
<dbReference type="Pfam" id="PF14257">
    <property type="entry name" value="DUF4349"/>
    <property type="match status" value="1"/>
</dbReference>
<keyword evidence="1" id="KW-0175">Coiled coil</keyword>
<name>A0A7V8NLP8_9BACT</name>
<evidence type="ECO:0000259" key="2">
    <source>
        <dbReference type="Pfam" id="PF14257"/>
    </source>
</evidence>
<evidence type="ECO:0000256" key="1">
    <source>
        <dbReference type="SAM" id="Coils"/>
    </source>
</evidence>
<comment type="caution">
    <text evidence="3">The sequence shown here is derived from an EMBL/GenBank/DDBJ whole genome shotgun (WGS) entry which is preliminary data.</text>
</comment>
<keyword evidence="4" id="KW-1185">Reference proteome</keyword>
<evidence type="ECO:0000313" key="4">
    <source>
        <dbReference type="Proteomes" id="UP000567293"/>
    </source>
</evidence>
<dbReference type="InterPro" id="IPR025645">
    <property type="entry name" value="DUF4349"/>
</dbReference>
<dbReference type="AlphaFoldDB" id="A0A7V8NLP8"/>
<dbReference type="EMBL" id="JACDQQ010000127">
    <property type="protein sequence ID" value="MBA0083601.1"/>
    <property type="molecule type" value="Genomic_DNA"/>
</dbReference>
<gene>
    <name evidence="3" type="ORF">HRJ53_01255</name>
</gene>
<protein>
    <submittedName>
        <fullName evidence="3">DUF4349 domain-containing protein</fullName>
    </submittedName>
</protein>
<accession>A0A7V8NLP8</accession>
<feature type="coiled-coil region" evidence="1">
    <location>
        <begin position="136"/>
        <end position="163"/>
    </location>
</feature>